<dbReference type="InterPro" id="IPR022742">
    <property type="entry name" value="Hydrolase_4"/>
</dbReference>
<dbReference type="InterPro" id="IPR029058">
    <property type="entry name" value="AB_hydrolase_fold"/>
</dbReference>
<dbReference type="EMBL" id="AP024233">
    <property type="protein sequence ID" value="BCO09190.1"/>
    <property type="molecule type" value="Genomic_DNA"/>
</dbReference>
<protein>
    <recommendedName>
        <fullName evidence="1">Serine aminopeptidase S33 domain-containing protein</fullName>
    </recommendedName>
</protein>
<organism evidence="2 3">
    <name type="scientific">Desulfolithobacter dissulfuricans</name>
    <dbReference type="NCBI Taxonomy" id="2795293"/>
    <lineage>
        <taxon>Bacteria</taxon>
        <taxon>Pseudomonadati</taxon>
        <taxon>Thermodesulfobacteriota</taxon>
        <taxon>Desulfobulbia</taxon>
        <taxon>Desulfobulbales</taxon>
        <taxon>Desulfobulbaceae</taxon>
        <taxon>Desulfolithobacter</taxon>
    </lineage>
</organism>
<evidence type="ECO:0000313" key="2">
    <source>
        <dbReference type="EMBL" id="BCO09190.1"/>
    </source>
</evidence>
<accession>A0A915XII1</accession>
<keyword evidence="3" id="KW-1185">Reference proteome</keyword>
<evidence type="ECO:0000259" key="1">
    <source>
        <dbReference type="Pfam" id="PF12146"/>
    </source>
</evidence>
<sequence>MNRAGFTTLAMDLRGHGESRQAEDGSDDGARVLDRDPKLFNAMYLDVAAAVDWLREHRHISGNRLALVGASVGCSVAMHAVASGAVIPAAVVLMTPGTNYLGVPTMQHIKSWPDRSLLILSSIEEQDRDAVQIHRALKNRGAELVVLKQDGIHGTRMFGRVEGIENRIALWLLNVMQAGK</sequence>
<dbReference type="Proteomes" id="UP001063350">
    <property type="component" value="Chromosome"/>
</dbReference>
<dbReference type="KEGG" id="ddu:GF1_15660"/>
<reference evidence="2" key="1">
    <citation type="submission" date="2020-12" db="EMBL/GenBank/DDBJ databases">
        <title>Desulfobium dissulfuricans gen. nov., sp. nov., a novel mesophilic, sulfate-reducing bacterium isolated from a deep-sea hydrothermal vent.</title>
        <authorList>
            <person name="Hashimoto Y."/>
            <person name="Tame A."/>
            <person name="Sawayama S."/>
            <person name="Miyazaki J."/>
            <person name="Takai K."/>
            <person name="Nakagawa S."/>
        </authorList>
    </citation>
    <scope>NUCLEOTIDE SEQUENCE</scope>
    <source>
        <strain evidence="2">GF1</strain>
    </source>
</reference>
<name>A0A915XII1_9BACT</name>
<evidence type="ECO:0000313" key="3">
    <source>
        <dbReference type="Proteomes" id="UP001063350"/>
    </source>
</evidence>
<feature type="domain" description="Serine aminopeptidase S33" evidence="1">
    <location>
        <begin position="1"/>
        <end position="100"/>
    </location>
</feature>
<dbReference type="AlphaFoldDB" id="A0A915XII1"/>
<proteinExistence type="predicted"/>
<dbReference type="Pfam" id="PF12146">
    <property type="entry name" value="Hydrolase_4"/>
    <property type="match status" value="1"/>
</dbReference>
<dbReference type="Gene3D" id="3.40.50.1820">
    <property type="entry name" value="alpha/beta hydrolase"/>
    <property type="match status" value="1"/>
</dbReference>
<dbReference type="SUPFAM" id="SSF53474">
    <property type="entry name" value="alpha/beta-Hydrolases"/>
    <property type="match status" value="1"/>
</dbReference>
<gene>
    <name evidence="2" type="ORF">GF1_15660</name>
</gene>